<evidence type="ECO:0000259" key="6">
    <source>
        <dbReference type="Pfam" id="PF21365"/>
    </source>
</evidence>
<dbReference type="RefSeq" id="WP_218266820.1">
    <property type="nucleotide sequence ID" value="NZ_CP077717.1"/>
</dbReference>
<dbReference type="GO" id="GO:0005975">
    <property type="term" value="P:carbohydrate metabolic process"/>
    <property type="evidence" value="ECO:0007669"/>
    <property type="project" value="InterPro"/>
</dbReference>
<feature type="domain" description="Glycoside hydrolase family 31 N-terminal" evidence="5">
    <location>
        <begin position="49"/>
        <end position="127"/>
    </location>
</feature>
<dbReference type="InterPro" id="IPR000322">
    <property type="entry name" value="Glyco_hydro_31_TIM"/>
</dbReference>
<dbReference type="EMBL" id="CP077717">
    <property type="protein sequence ID" value="QXJ27558.1"/>
    <property type="molecule type" value="Genomic_DNA"/>
</dbReference>
<dbReference type="Pfam" id="PF21365">
    <property type="entry name" value="Glyco_hydro_31_3rd"/>
    <property type="match status" value="1"/>
</dbReference>
<dbReference type="CDD" id="cd14752">
    <property type="entry name" value="GH31_N"/>
    <property type="match status" value="1"/>
</dbReference>
<dbReference type="PANTHER" id="PTHR22762">
    <property type="entry name" value="ALPHA-GLUCOSIDASE"/>
    <property type="match status" value="1"/>
</dbReference>
<evidence type="ECO:0000256" key="1">
    <source>
        <dbReference type="ARBA" id="ARBA00022801"/>
    </source>
</evidence>
<dbReference type="Proteomes" id="UP000694018">
    <property type="component" value="Chromosome"/>
</dbReference>
<name>A0A8F5BLM4_SACSH</name>
<dbReference type="CDD" id="cd06604">
    <property type="entry name" value="GH31_glucosidase_II_MalA"/>
    <property type="match status" value="1"/>
</dbReference>
<dbReference type="InterPro" id="IPR025887">
    <property type="entry name" value="Glyco_hydro_31_N_dom"/>
</dbReference>
<sequence>MQTIKIYENKGIYKVVIGEPFPPIEFPLEQKISSNKSLSELGLTIIQQGNKIIVEKSLDLKEHIIGLGEKAFELDRKRKRYIMYNVDAGAYKKYQDPLYVSIPFFISVKDGMATGYLFNSASKVIFDIGLEEYDKVIVTIPDDSLEFYVIEGPRIEDVLERYTELTGRPFLPPMWAFGYMISRYSYYPQDKVVELVDIMQKEGFRVAGVFLDIHYMDSYKLFTWHPKRFPEPKKMIDELHKRNVKLITIVDHGIRVDQNYSPFLSGMGKFCEIESGELFVGKMWPGTTVYPDFFREDTREWWAGLISEWLSQGVDGVWLDMNEPTDFTRVFQIRDVLSKLPVEFRDDRFLLTFPDNVVHSLKGRKVKHEKVRNAYPFYEAMATFEGFRKSGKNEIFILSRSGYAGIQKYAFIWTGDNTPSWDDLRLQLQLVLGLSISGIPYVGCDIGGFQGRSFSEIDNSLELLVRYYALALFFPFYRSHKATDGIDTEPIFLPEYYKEKVKNIINLRYKFLPYLYSLAVEASEKGHPIVRPLFYEFMEDDDMYRIEDEYIVGKYLLYTPVITKDENRTVILPKSKWYDYWSGDIYKGKTVIKSSNDLPIYIREDSIIPLDNNEFIVYGKGSFRSYDGTEIISSEDGIGFSSEVYVSSLTLISEKTINKVLVNNKELDVEKVKPNTYRVNVNGTIRGKIKILT</sequence>
<dbReference type="PROSITE" id="PS00129">
    <property type="entry name" value="GLYCOSYL_HYDROL_F31_1"/>
    <property type="match status" value="1"/>
</dbReference>
<evidence type="ECO:0000256" key="2">
    <source>
        <dbReference type="ARBA" id="ARBA00023295"/>
    </source>
</evidence>
<dbReference type="OrthoDB" id="27033at2157"/>
<dbReference type="Pfam" id="PF13802">
    <property type="entry name" value="Gal_mutarotas_2"/>
    <property type="match status" value="1"/>
</dbReference>
<dbReference type="KEGG" id="sshi:J5U23_00425"/>
<dbReference type="AlphaFoldDB" id="A0A8F5BLM4"/>
<dbReference type="InterPro" id="IPR048395">
    <property type="entry name" value="Glyco_hydro_31_C"/>
</dbReference>
<dbReference type="GO" id="GO:0004558">
    <property type="term" value="F:alpha-1,4-glucosidase activity"/>
    <property type="evidence" value="ECO:0007669"/>
    <property type="project" value="UniProtKB-EC"/>
</dbReference>
<dbReference type="InterPro" id="IPR053497">
    <property type="entry name" value="GH31_Enzymes"/>
</dbReference>
<keyword evidence="1 3" id="KW-0378">Hydrolase</keyword>
<evidence type="ECO:0000256" key="3">
    <source>
        <dbReference type="RuleBase" id="RU361185"/>
    </source>
</evidence>
<dbReference type="EC" id="3.2.1.20" evidence="7"/>
<evidence type="ECO:0000259" key="4">
    <source>
        <dbReference type="Pfam" id="PF01055"/>
    </source>
</evidence>
<dbReference type="NCBIfam" id="NF040948">
    <property type="entry name" value="alpha_gluc_MalA"/>
    <property type="match status" value="1"/>
</dbReference>
<feature type="domain" description="Glycosyl hydrolase family 31 C-terminal" evidence="6">
    <location>
        <begin position="526"/>
        <end position="608"/>
    </location>
</feature>
<proteinExistence type="inferred from homology"/>
<dbReference type="InterPro" id="IPR030458">
    <property type="entry name" value="Glyco_hydro_31_AS"/>
</dbReference>
<evidence type="ECO:0000313" key="7">
    <source>
        <dbReference type="EMBL" id="QXJ27558.1"/>
    </source>
</evidence>
<feature type="domain" description="Glycoside hydrolase family 31 TIM barrel" evidence="4">
    <location>
        <begin position="169"/>
        <end position="518"/>
    </location>
</feature>
<organism evidence="7 8">
    <name type="scientific">Saccharolobus shibatae (strain ATCC 51178 / DSM 5389 / JCM 8931 / NBRC 15437 / B12)</name>
    <name type="common">Sulfolobus shibatae</name>
    <dbReference type="NCBI Taxonomy" id="523848"/>
    <lineage>
        <taxon>Archaea</taxon>
        <taxon>Thermoproteota</taxon>
        <taxon>Thermoprotei</taxon>
        <taxon>Sulfolobales</taxon>
        <taxon>Sulfolobaceae</taxon>
        <taxon>Saccharolobus</taxon>
    </lineage>
</organism>
<reference evidence="7" key="1">
    <citation type="journal article" date="2021" name="Environ. Microbiol.">
        <title>New insights into the diversity and evolution of the archaeal mobilome from three complete genomes of Saccharolobus shibatae.</title>
        <authorList>
            <person name="Medvedeva S."/>
            <person name="Brandt D."/>
            <person name="Cvirkaite-Krupovic V."/>
            <person name="Liu Y."/>
            <person name="Severinov K."/>
            <person name="Ishino S."/>
            <person name="Ishino Y."/>
            <person name="Prangishvili D."/>
            <person name="Kalinowski J."/>
            <person name="Krupovic M."/>
        </authorList>
    </citation>
    <scope>NUCLEOTIDE SEQUENCE</scope>
    <source>
        <strain evidence="7">B12</strain>
    </source>
</reference>
<dbReference type="PANTHER" id="PTHR22762:SF120">
    <property type="entry name" value="HETEROGLYCAN GLUCOSIDASE 1"/>
    <property type="match status" value="1"/>
</dbReference>
<evidence type="ECO:0000313" key="8">
    <source>
        <dbReference type="Proteomes" id="UP000694018"/>
    </source>
</evidence>
<keyword evidence="2 3" id="KW-0326">Glycosidase</keyword>
<gene>
    <name evidence="7" type="ORF">J5U23_00425</name>
</gene>
<accession>A0A8F5BLM4</accession>
<evidence type="ECO:0000259" key="5">
    <source>
        <dbReference type="Pfam" id="PF13802"/>
    </source>
</evidence>
<protein>
    <submittedName>
        <fullName evidence="7">Alpha-glucosidase</fullName>
        <ecNumber evidence="7">3.2.1.20</ecNumber>
    </submittedName>
</protein>
<dbReference type="Pfam" id="PF01055">
    <property type="entry name" value="Glyco_hydro_31_2nd"/>
    <property type="match status" value="1"/>
</dbReference>
<comment type="similarity">
    <text evidence="3">Belongs to the glycosyl hydrolase 31 family.</text>
</comment>
<dbReference type="GeneID" id="65562041"/>